<dbReference type="Pfam" id="PF26639">
    <property type="entry name" value="Het-6_barrel"/>
    <property type="match status" value="1"/>
</dbReference>
<evidence type="ECO:0000259" key="1">
    <source>
        <dbReference type="Pfam" id="PF06985"/>
    </source>
</evidence>
<keyword evidence="3" id="KW-1185">Reference proteome</keyword>
<dbReference type="InParanoid" id="A0A0D2ANH2"/>
<feature type="domain" description="Heterokaryon incompatibility" evidence="1">
    <location>
        <begin position="73"/>
        <end position="229"/>
    </location>
</feature>
<dbReference type="InterPro" id="IPR010730">
    <property type="entry name" value="HET"/>
</dbReference>
<evidence type="ECO:0000313" key="2">
    <source>
        <dbReference type="EMBL" id="KIW08025.1"/>
    </source>
</evidence>
<evidence type="ECO:0000313" key="3">
    <source>
        <dbReference type="Proteomes" id="UP000053259"/>
    </source>
</evidence>
<dbReference type="InterPro" id="IPR052895">
    <property type="entry name" value="HetReg/Transcr_Mod"/>
</dbReference>
<dbReference type="PANTHER" id="PTHR24148:SF64">
    <property type="entry name" value="HETEROKARYON INCOMPATIBILITY DOMAIN-CONTAINING PROTEIN"/>
    <property type="match status" value="1"/>
</dbReference>
<dbReference type="PANTHER" id="PTHR24148">
    <property type="entry name" value="ANKYRIN REPEAT DOMAIN-CONTAINING PROTEIN 39 HOMOLOG-RELATED"/>
    <property type="match status" value="1"/>
</dbReference>
<protein>
    <recommendedName>
        <fullName evidence="1">Heterokaryon incompatibility domain-containing protein</fullName>
    </recommendedName>
</protein>
<dbReference type="HOGENOM" id="CLU_004184_7_0_1"/>
<dbReference type="AlphaFoldDB" id="A0A0D2ANH2"/>
<proteinExistence type="predicted"/>
<gene>
    <name evidence="2" type="ORF">PV09_00970</name>
</gene>
<dbReference type="EMBL" id="KN847531">
    <property type="protein sequence ID" value="KIW08025.1"/>
    <property type="molecule type" value="Genomic_DNA"/>
</dbReference>
<dbReference type="Proteomes" id="UP000053259">
    <property type="component" value="Unassembled WGS sequence"/>
</dbReference>
<dbReference type="RefSeq" id="XP_016217894.1">
    <property type="nucleotide sequence ID" value="XM_016353799.1"/>
</dbReference>
<dbReference type="VEuPathDB" id="FungiDB:PV09_00970"/>
<dbReference type="GeneID" id="27308943"/>
<dbReference type="OrthoDB" id="5416609at2759"/>
<reference evidence="2 3" key="1">
    <citation type="submission" date="2015-01" db="EMBL/GenBank/DDBJ databases">
        <title>The Genome Sequence of Ochroconis gallopava CBS43764.</title>
        <authorList>
            <consortium name="The Broad Institute Genomics Platform"/>
            <person name="Cuomo C."/>
            <person name="de Hoog S."/>
            <person name="Gorbushina A."/>
            <person name="Stielow B."/>
            <person name="Teixiera M."/>
            <person name="Abouelleil A."/>
            <person name="Chapman S.B."/>
            <person name="Priest M."/>
            <person name="Young S.K."/>
            <person name="Wortman J."/>
            <person name="Nusbaum C."/>
            <person name="Birren B."/>
        </authorList>
    </citation>
    <scope>NUCLEOTIDE SEQUENCE [LARGE SCALE GENOMIC DNA]</scope>
    <source>
        <strain evidence="2 3">CBS 43764</strain>
    </source>
</reference>
<accession>A0A0D2ANH2</accession>
<name>A0A0D2ANH2_9PEZI</name>
<sequence length="644" mass="74147">MVLLVRWPGARSRQPSKAVEATTSSHFHYSPLDQPSKGAAHRFFRVLQLLPGLPSEPVHCLLETHSIADPPAYEAISYCWGDSRQNTSIICNGSLLPVTLSVLDVLVQLRHSNERRRLWIDQVCIDQDNLLERASQVPFMRLIYHNAVRTIVWLGKSDKQTKMAFECIVELARIRAELIASGTPYVRIPDTTAIQERYGLSALFEKKEVRAVWHLLEQQWFERLWIIQEVAVSRQSIVMQGEFQTSWQELSAATMLIWELRMATYASEEASVHIGMVFFIEGIREQIAARRLPLLHKLLNLIRHAKATDPRDKVYGIVSLSSAVLDLANAPTLSYEQSVEETYRQWTVYIMRDQKSLEMLSMVNRYETVGEQLRCSWVPDWRETDNNSSHHVTAWPSEKFKAAPIPAEPDFSFQDGDEVLVINGHLLDRVEAVGVTCRFTTSETIFGFSALALAFWFQMMWANWEKTVRFGKVEKYEPTGENFRDAYWKTLVFGEHGYEPEEQETVRVEFEEFYATLRQPFVVVETLRLHWSKHLWALFYIIRMVIRGLGIDGKKWHRGAGLAFTGRCNQAGGRRIIRTKEGYIGLAVHCVRKGDYVGLFKGARMPLLIRADENGWRLVGDSYVHGIMHGEAWRPDQARSFAIR</sequence>
<dbReference type="Pfam" id="PF06985">
    <property type="entry name" value="HET"/>
    <property type="match status" value="1"/>
</dbReference>
<organism evidence="2 3">
    <name type="scientific">Verruconis gallopava</name>
    <dbReference type="NCBI Taxonomy" id="253628"/>
    <lineage>
        <taxon>Eukaryota</taxon>
        <taxon>Fungi</taxon>
        <taxon>Dikarya</taxon>
        <taxon>Ascomycota</taxon>
        <taxon>Pezizomycotina</taxon>
        <taxon>Dothideomycetes</taxon>
        <taxon>Pleosporomycetidae</taxon>
        <taxon>Venturiales</taxon>
        <taxon>Sympoventuriaceae</taxon>
        <taxon>Verruconis</taxon>
    </lineage>
</organism>
<dbReference type="STRING" id="253628.A0A0D2ANH2"/>